<sequence>MNNLLKMNLDERREMIIHGDTVKTILFLTIPTFMMAIVQVLIPFSDGLFLNKILGTDVGAGVSYVQPVYNMLIAISQGLSVVAMSMIGQLNGKGDFKGVKNVSLQVLIFGFILGIFLMPICFLGSDFLAPNDPAIRNYAITYFALSSLIIPFQFMASIFNAIKSATGEPEATFYRMIVLLILKIFFNVIYLTIFKMGLKGAIFASLTAYFFTAIWMYYDLFVRESKFKLSIREYRFDYLVVKEMVRLSIPTMLSFTSINLGFYLINSEIEIYGADVLAGLSIASQINNICFSVPTSIGTTVTTMISMNIGLGNVKKSKDIYKKGVIIGEIVALILLILILSTSKYLIALYDPSDNVALKTQEALNIYTYSVFPFALFIITQSVFNALGRNVYPLIMSFLRIWVFRYLFIIQTSSYLKYYSIFYGNLFSNFLAAAIFYVIIKKSSWRSNIKYE</sequence>
<evidence type="ECO:0000313" key="11">
    <source>
        <dbReference type="EMBL" id="ACZ01472.1"/>
    </source>
</evidence>
<proteinExistence type="predicted"/>
<dbReference type="Pfam" id="PF01554">
    <property type="entry name" value="MatE"/>
    <property type="match status" value="2"/>
</dbReference>
<gene>
    <name evidence="11" type="ordered locus">Smon_1007</name>
</gene>
<evidence type="ECO:0000256" key="3">
    <source>
        <dbReference type="ARBA" id="ARBA00022449"/>
    </source>
</evidence>
<evidence type="ECO:0000256" key="4">
    <source>
        <dbReference type="ARBA" id="ARBA00022475"/>
    </source>
</evidence>
<accession>D1AYU6</accession>
<reference evidence="11 12" key="1">
    <citation type="journal article" date="2009" name="Stand. Genomic Sci.">
        <title>Complete genome sequence of Streptobacillus moniliformis type strain (9901T).</title>
        <authorList>
            <person name="Nolan M."/>
            <person name="Gronow S."/>
            <person name="Lapidus A."/>
            <person name="Ivanova N."/>
            <person name="Copeland A."/>
            <person name="Lucas S."/>
            <person name="Del Rio T.G."/>
            <person name="Chen F."/>
            <person name="Tice H."/>
            <person name="Pitluck S."/>
            <person name="Cheng J.F."/>
            <person name="Sims D."/>
            <person name="Meincke L."/>
            <person name="Bruce D."/>
            <person name="Goodwin L."/>
            <person name="Brettin T."/>
            <person name="Han C."/>
            <person name="Detter J.C."/>
            <person name="Ovchinikova G."/>
            <person name="Pati A."/>
            <person name="Mavromatis K."/>
            <person name="Mikhailova N."/>
            <person name="Chen A."/>
            <person name="Palaniappan K."/>
            <person name="Land M."/>
            <person name="Hauser L."/>
            <person name="Chang Y.J."/>
            <person name="Jeffries C.D."/>
            <person name="Rohde M."/>
            <person name="Sproer C."/>
            <person name="Goker M."/>
            <person name="Bristow J."/>
            <person name="Eisen J.A."/>
            <person name="Markowitz V."/>
            <person name="Hugenholtz P."/>
            <person name="Kyrpides N.C."/>
            <person name="Klenk H.P."/>
            <person name="Chain P."/>
        </authorList>
    </citation>
    <scope>NUCLEOTIDE SEQUENCE [LARGE SCALE GENOMIC DNA]</scope>
    <source>
        <strain evidence="12">ATCC 14647 / DSM 12112 / NCTC 10651 / 9901</strain>
    </source>
</reference>
<name>D1AYU6_STRM9</name>
<keyword evidence="5 10" id="KW-0812">Transmembrane</keyword>
<dbReference type="HOGENOM" id="CLU_012893_5_3_0"/>
<evidence type="ECO:0000256" key="2">
    <source>
        <dbReference type="ARBA" id="ARBA00022448"/>
    </source>
</evidence>
<dbReference type="AlphaFoldDB" id="D1AYU6"/>
<feature type="transmembrane region" description="Helical" evidence="10">
    <location>
        <begin position="325"/>
        <end position="346"/>
    </location>
</feature>
<protein>
    <recommendedName>
        <fullName evidence="9">Multidrug-efflux transporter</fullName>
    </recommendedName>
</protein>
<dbReference type="InterPro" id="IPR002528">
    <property type="entry name" value="MATE_fam"/>
</dbReference>
<evidence type="ECO:0000256" key="10">
    <source>
        <dbReference type="SAM" id="Phobius"/>
    </source>
</evidence>
<dbReference type="eggNOG" id="COG0534">
    <property type="taxonomic scope" value="Bacteria"/>
</dbReference>
<comment type="subcellular location">
    <subcellularLocation>
        <location evidence="1">Cell membrane</location>
        <topology evidence="1">Multi-pass membrane protein</topology>
    </subcellularLocation>
</comment>
<evidence type="ECO:0000256" key="7">
    <source>
        <dbReference type="ARBA" id="ARBA00023065"/>
    </source>
</evidence>
<evidence type="ECO:0000313" key="12">
    <source>
        <dbReference type="Proteomes" id="UP000002072"/>
    </source>
</evidence>
<feature type="transmembrane region" description="Helical" evidence="10">
    <location>
        <begin position="21"/>
        <end position="42"/>
    </location>
</feature>
<feature type="transmembrane region" description="Helical" evidence="10">
    <location>
        <begin position="421"/>
        <end position="440"/>
    </location>
</feature>
<organism evidence="11 12">
    <name type="scientific">Streptobacillus moniliformis (strain ATCC 14647 / DSM 12112 / NCTC 10651 / 9901)</name>
    <dbReference type="NCBI Taxonomy" id="519441"/>
    <lineage>
        <taxon>Bacteria</taxon>
        <taxon>Fusobacteriati</taxon>
        <taxon>Fusobacteriota</taxon>
        <taxon>Fusobacteriia</taxon>
        <taxon>Fusobacteriales</taxon>
        <taxon>Leptotrichiaceae</taxon>
        <taxon>Streptobacillus</taxon>
    </lineage>
</organism>
<feature type="transmembrane region" description="Helical" evidence="10">
    <location>
        <begin position="173"/>
        <end position="194"/>
    </location>
</feature>
<keyword evidence="12" id="KW-1185">Reference proteome</keyword>
<dbReference type="GO" id="GO:0042910">
    <property type="term" value="F:xenobiotic transmembrane transporter activity"/>
    <property type="evidence" value="ECO:0007669"/>
    <property type="project" value="InterPro"/>
</dbReference>
<dbReference type="PANTHER" id="PTHR43298:SF2">
    <property type="entry name" value="FMN_FAD EXPORTER YEEO-RELATED"/>
    <property type="match status" value="1"/>
</dbReference>
<keyword evidence="8 10" id="KW-0472">Membrane</keyword>
<feature type="transmembrane region" description="Helical" evidence="10">
    <location>
        <begin position="68"/>
        <end position="90"/>
    </location>
</feature>
<feature type="transmembrane region" description="Helical" evidence="10">
    <location>
        <begin position="391"/>
        <end position="409"/>
    </location>
</feature>
<dbReference type="PANTHER" id="PTHR43298">
    <property type="entry name" value="MULTIDRUG RESISTANCE PROTEIN NORM-RELATED"/>
    <property type="match status" value="1"/>
</dbReference>
<evidence type="ECO:0000256" key="1">
    <source>
        <dbReference type="ARBA" id="ARBA00004651"/>
    </source>
</evidence>
<dbReference type="STRING" id="519441.Smon_1007"/>
<dbReference type="RefSeq" id="WP_012859021.1">
    <property type="nucleotide sequence ID" value="NC_013515.1"/>
</dbReference>
<dbReference type="KEGG" id="smf:Smon_1007"/>
<dbReference type="GO" id="GO:0005886">
    <property type="term" value="C:plasma membrane"/>
    <property type="evidence" value="ECO:0007669"/>
    <property type="project" value="UniProtKB-SubCell"/>
</dbReference>
<dbReference type="GO" id="GO:0015297">
    <property type="term" value="F:antiporter activity"/>
    <property type="evidence" value="ECO:0007669"/>
    <property type="project" value="UniProtKB-KW"/>
</dbReference>
<feature type="transmembrane region" description="Helical" evidence="10">
    <location>
        <begin position="366"/>
        <end position="384"/>
    </location>
</feature>
<keyword evidence="7" id="KW-0406">Ion transport</keyword>
<dbReference type="Proteomes" id="UP000002072">
    <property type="component" value="Chromosome"/>
</dbReference>
<evidence type="ECO:0000256" key="8">
    <source>
        <dbReference type="ARBA" id="ARBA00023136"/>
    </source>
</evidence>
<keyword evidence="4" id="KW-1003">Cell membrane</keyword>
<keyword evidence="2" id="KW-0813">Transport</keyword>
<keyword evidence="3" id="KW-0050">Antiport</keyword>
<dbReference type="PIRSF" id="PIRSF006603">
    <property type="entry name" value="DinF"/>
    <property type="match status" value="1"/>
</dbReference>
<keyword evidence="6 10" id="KW-1133">Transmembrane helix</keyword>
<dbReference type="EMBL" id="CP001779">
    <property type="protein sequence ID" value="ACZ01472.1"/>
    <property type="molecule type" value="Genomic_DNA"/>
</dbReference>
<feature type="transmembrane region" description="Helical" evidence="10">
    <location>
        <begin position="102"/>
        <end position="125"/>
    </location>
</feature>
<dbReference type="GeneID" id="29673679"/>
<dbReference type="GO" id="GO:0006811">
    <property type="term" value="P:monoatomic ion transport"/>
    <property type="evidence" value="ECO:0007669"/>
    <property type="project" value="UniProtKB-KW"/>
</dbReference>
<dbReference type="CDD" id="cd13138">
    <property type="entry name" value="MATE_yoeA_like"/>
    <property type="match status" value="1"/>
</dbReference>
<evidence type="ECO:0000256" key="6">
    <source>
        <dbReference type="ARBA" id="ARBA00022989"/>
    </source>
</evidence>
<dbReference type="InterPro" id="IPR048279">
    <property type="entry name" value="MdtK-like"/>
</dbReference>
<dbReference type="InterPro" id="IPR050222">
    <property type="entry name" value="MATE_MdtK"/>
</dbReference>
<feature type="transmembrane region" description="Helical" evidence="10">
    <location>
        <begin position="200"/>
        <end position="218"/>
    </location>
</feature>
<feature type="transmembrane region" description="Helical" evidence="10">
    <location>
        <begin position="137"/>
        <end position="161"/>
    </location>
</feature>
<evidence type="ECO:0000256" key="9">
    <source>
        <dbReference type="ARBA" id="ARBA00031636"/>
    </source>
</evidence>
<dbReference type="OrthoDB" id="363017at2"/>
<evidence type="ECO:0000256" key="5">
    <source>
        <dbReference type="ARBA" id="ARBA00022692"/>
    </source>
</evidence>